<proteinExistence type="predicted"/>
<accession>A0A5J9TJP4</accession>
<reference evidence="1 2" key="1">
    <citation type="journal article" date="2019" name="Sci. Rep.">
        <title>A high-quality genome of Eragrostis curvula grass provides insights into Poaceae evolution and supports new strategies to enhance forage quality.</title>
        <authorList>
            <person name="Carballo J."/>
            <person name="Santos B.A.C.M."/>
            <person name="Zappacosta D."/>
            <person name="Garbus I."/>
            <person name="Selva J.P."/>
            <person name="Gallo C.A."/>
            <person name="Diaz A."/>
            <person name="Albertini E."/>
            <person name="Caccamo M."/>
            <person name="Echenique V."/>
        </authorList>
    </citation>
    <scope>NUCLEOTIDE SEQUENCE [LARGE SCALE GENOMIC DNA]</scope>
    <source>
        <strain evidence="2">cv. Victoria</strain>
        <tissue evidence="1">Leaf</tissue>
    </source>
</reference>
<feature type="non-terminal residue" evidence="1">
    <location>
        <position position="1"/>
    </location>
</feature>
<evidence type="ECO:0000313" key="1">
    <source>
        <dbReference type="EMBL" id="TVU11502.1"/>
    </source>
</evidence>
<protein>
    <submittedName>
        <fullName evidence="1">Uncharacterized protein</fullName>
    </submittedName>
</protein>
<organism evidence="1 2">
    <name type="scientific">Eragrostis curvula</name>
    <name type="common">weeping love grass</name>
    <dbReference type="NCBI Taxonomy" id="38414"/>
    <lineage>
        <taxon>Eukaryota</taxon>
        <taxon>Viridiplantae</taxon>
        <taxon>Streptophyta</taxon>
        <taxon>Embryophyta</taxon>
        <taxon>Tracheophyta</taxon>
        <taxon>Spermatophyta</taxon>
        <taxon>Magnoliopsida</taxon>
        <taxon>Liliopsida</taxon>
        <taxon>Poales</taxon>
        <taxon>Poaceae</taxon>
        <taxon>PACMAD clade</taxon>
        <taxon>Chloridoideae</taxon>
        <taxon>Eragrostideae</taxon>
        <taxon>Eragrostidinae</taxon>
        <taxon>Eragrostis</taxon>
    </lineage>
</organism>
<sequence>MHGGAERRKRNCGLRSEVILFQIDFFLPIPSMADEPDGFRMVTGYVLVSVRGTGAARGEGPQWPPTYGTDVVTGEGGHAGVETTRPHSCRARYERSAATSLADKIIESLKFHAVLVNKSPFIV</sequence>
<keyword evidence="2" id="KW-1185">Reference proteome</keyword>
<gene>
    <name evidence="1" type="ORF">EJB05_45093</name>
</gene>
<dbReference type="Proteomes" id="UP000324897">
    <property type="component" value="Chromosome 3"/>
</dbReference>
<evidence type="ECO:0000313" key="2">
    <source>
        <dbReference type="Proteomes" id="UP000324897"/>
    </source>
</evidence>
<dbReference type="Gramene" id="TVU11502">
    <property type="protein sequence ID" value="TVU11502"/>
    <property type="gene ID" value="EJB05_45093"/>
</dbReference>
<comment type="caution">
    <text evidence="1">The sequence shown here is derived from an EMBL/GenBank/DDBJ whole genome shotgun (WGS) entry which is preliminary data.</text>
</comment>
<dbReference type="EMBL" id="RWGY01000039">
    <property type="protein sequence ID" value="TVU11502.1"/>
    <property type="molecule type" value="Genomic_DNA"/>
</dbReference>
<dbReference type="AlphaFoldDB" id="A0A5J9TJP4"/>
<name>A0A5J9TJP4_9POAL</name>